<dbReference type="Proteomes" id="UP000694844">
    <property type="component" value="Chromosome 8"/>
</dbReference>
<dbReference type="AlphaFoldDB" id="A0A8B8B2K8"/>
<evidence type="ECO:0000256" key="1">
    <source>
        <dbReference type="PROSITE-ProRule" id="PRU00024"/>
    </source>
</evidence>
<accession>A0A8B8B2K8</accession>
<organism evidence="3 4">
    <name type="scientific">Crassostrea virginica</name>
    <name type="common">Eastern oyster</name>
    <dbReference type="NCBI Taxonomy" id="6565"/>
    <lineage>
        <taxon>Eukaryota</taxon>
        <taxon>Metazoa</taxon>
        <taxon>Spiralia</taxon>
        <taxon>Lophotrochozoa</taxon>
        <taxon>Mollusca</taxon>
        <taxon>Bivalvia</taxon>
        <taxon>Autobranchia</taxon>
        <taxon>Pteriomorphia</taxon>
        <taxon>Ostreida</taxon>
        <taxon>Ostreoidea</taxon>
        <taxon>Ostreidae</taxon>
        <taxon>Crassostrea</taxon>
    </lineage>
</organism>
<evidence type="ECO:0000259" key="2">
    <source>
        <dbReference type="PROSITE" id="PS50119"/>
    </source>
</evidence>
<evidence type="ECO:0000313" key="3">
    <source>
        <dbReference type="Proteomes" id="UP000694844"/>
    </source>
</evidence>
<protein>
    <submittedName>
        <fullName evidence="4">Uncharacterized protein LOC111107010</fullName>
    </submittedName>
</protein>
<evidence type="ECO:0000313" key="4">
    <source>
        <dbReference type="RefSeq" id="XP_022297645.1"/>
    </source>
</evidence>
<dbReference type="PROSITE" id="PS50119">
    <property type="entry name" value="ZF_BBOX"/>
    <property type="match status" value="2"/>
</dbReference>
<reference evidence="4" key="1">
    <citation type="submission" date="2025-08" db="UniProtKB">
        <authorList>
            <consortium name="RefSeq"/>
        </authorList>
    </citation>
    <scope>IDENTIFICATION</scope>
    <source>
        <tissue evidence="4">Whole sample</tissue>
    </source>
</reference>
<dbReference type="SUPFAM" id="SSF57845">
    <property type="entry name" value="B-box zinc-binding domain"/>
    <property type="match status" value="1"/>
</dbReference>
<keyword evidence="1" id="KW-0862">Zinc</keyword>
<dbReference type="GeneID" id="111107010"/>
<dbReference type="CDD" id="cd19756">
    <property type="entry name" value="Bbox2"/>
    <property type="match status" value="1"/>
</dbReference>
<dbReference type="InterPro" id="IPR011042">
    <property type="entry name" value="6-blade_b-propeller_TolB-like"/>
</dbReference>
<proteinExistence type="predicted"/>
<dbReference type="InterPro" id="IPR047153">
    <property type="entry name" value="TRIM45/56/19-like"/>
</dbReference>
<dbReference type="InterPro" id="IPR000315">
    <property type="entry name" value="Znf_B-box"/>
</dbReference>
<dbReference type="KEGG" id="cvn:111107010"/>
<dbReference type="Gene3D" id="2.120.10.30">
    <property type="entry name" value="TolB, C-terminal domain"/>
    <property type="match status" value="1"/>
</dbReference>
<feature type="domain" description="B box-type" evidence="2">
    <location>
        <begin position="9"/>
        <end position="54"/>
    </location>
</feature>
<dbReference type="SUPFAM" id="SSF63829">
    <property type="entry name" value="Calcium-dependent phosphotriesterase"/>
    <property type="match status" value="1"/>
</dbReference>
<dbReference type="Gene3D" id="3.30.160.60">
    <property type="entry name" value="Classic Zinc Finger"/>
    <property type="match status" value="1"/>
</dbReference>
<dbReference type="PANTHER" id="PTHR25462">
    <property type="entry name" value="BONUS, ISOFORM C-RELATED"/>
    <property type="match status" value="1"/>
</dbReference>
<dbReference type="Gene3D" id="4.10.830.40">
    <property type="match status" value="1"/>
</dbReference>
<name>A0A8B8B2K8_CRAVI</name>
<keyword evidence="1" id="KW-0863">Zinc-finger</keyword>
<feature type="domain" description="B box-type" evidence="2">
    <location>
        <begin position="66"/>
        <end position="103"/>
    </location>
</feature>
<gene>
    <name evidence="4" type="primary">LOC111107010</name>
</gene>
<dbReference type="PANTHER" id="PTHR25462:SF291">
    <property type="entry name" value="E3 UBIQUITIN-PROTEIN LIGASE TRIM45"/>
    <property type="match status" value="1"/>
</dbReference>
<dbReference type="Pfam" id="PF00643">
    <property type="entry name" value="zf-B_box"/>
    <property type="match status" value="2"/>
</dbReference>
<dbReference type="GO" id="GO:0061630">
    <property type="term" value="F:ubiquitin protein ligase activity"/>
    <property type="evidence" value="ECO:0007669"/>
    <property type="project" value="TreeGrafter"/>
</dbReference>
<keyword evidence="1" id="KW-0479">Metal-binding</keyword>
<dbReference type="RefSeq" id="XP_022297645.1">
    <property type="nucleotide sequence ID" value="XM_022441937.1"/>
</dbReference>
<sequence>MATPRSWAQDAIACYLCAKPTQSYCNTCQVSLCDKCARKHNDNFRQASHNIVPFIEEEIELTFLSCQLHPGEKCKDHCRKCNKPVCNKCSSYGTHAGHDVMKFEKRVQDKKKKIEKEMDRIISLILEYQNIADNFDSRISNVKSKFADLEQDVKMQRQLWHEEVDSMFDKLGFLMQYLKNKKFYALVKQQVDILTMISDMREKLEESKQILQSYNVSTVSAYQLKFKEYREPPAIDIACLNTLTDLETESVMDLNLEGFKTMLKKVSKPVMMGNINLFSTRKLLDEAKEISSIHTEQKPLFRVALVGGNEAWVSGITNTITRVDVQGSKVALFKSTCQEWPADIATSQQGELIYIDDEKGTVHIVRDGIIETLITTPKDWKPNSIFCSRFGDIVVHISFMTRNKIVFYSGKYITQEIDRDELGFPIFKEGNYSLRMTENNNGDICVSDSNANIVVVLDRVGSVRFRYDGAPANRKNRFGPRDVVTDSLSHIIVSDYNNDSLHILDHNGKLLRCIDDCALFNPCGLSVDSMERLWVALCHSGEIKVLEYLTNI</sequence>
<keyword evidence="3" id="KW-1185">Reference proteome</keyword>
<dbReference type="GO" id="GO:0008270">
    <property type="term" value="F:zinc ion binding"/>
    <property type="evidence" value="ECO:0007669"/>
    <property type="project" value="UniProtKB-KW"/>
</dbReference>
<dbReference type="OrthoDB" id="6048578at2759"/>